<dbReference type="EMBL" id="JBHSGA010000017">
    <property type="protein sequence ID" value="MFC4527048.1"/>
    <property type="molecule type" value="Genomic_DNA"/>
</dbReference>
<evidence type="ECO:0000313" key="1">
    <source>
        <dbReference type="EMBL" id="MFC4527048.1"/>
    </source>
</evidence>
<dbReference type="RefSeq" id="WP_266148950.1">
    <property type="nucleotide sequence ID" value="NZ_CP064028.1"/>
</dbReference>
<protein>
    <submittedName>
        <fullName evidence="1">DUF2384 domain-containing protein</fullName>
    </submittedName>
</protein>
<accession>A0ABV9C325</accession>
<sequence>MRPKSKAFELVVQDLARIDEMRKVAMKEAFAVLEEHDPEVADILLVQFGDRRRAACWMCVTHRFLEGRTAYEALAQGDVDVLWDVLASADPNGALSWERG</sequence>
<proteinExistence type="predicted"/>
<keyword evidence="2" id="KW-1185">Reference proteome</keyword>
<evidence type="ECO:0000313" key="2">
    <source>
        <dbReference type="Proteomes" id="UP001595961"/>
    </source>
</evidence>
<reference evidence="2" key="1">
    <citation type="journal article" date="2019" name="Int. J. Syst. Evol. Microbiol.">
        <title>The Global Catalogue of Microorganisms (GCM) 10K type strain sequencing project: providing services to taxonomists for standard genome sequencing and annotation.</title>
        <authorList>
            <consortium name="The Broad Institute Genomics Platform"/>
            <consortium name="The Broad Institute Genome Sequencing Center for Infectious Disease"/>
            <person name="Wu L."/>
            <person name="Ma J."/>
        </authorList>
    </citation>
    <scope>NUCLEOTIDE SEQUENCE [LARGE SCALE GENOMIC DNA]</scope>
    <source>
        <strain evidence="2">CCM 4481</strain>
    </source>
</reference>
<gene>
    <name evidence="1" type="ORF">ACFO5W_10435</name>
</gene>
<organism evidence="1 2">
    <name type="scientific">Dyella halodurans</name>
    <dbReference type="NCBI Taxonomy" id="1920171"/>
    <lineage>
        <taxon>Bacteria</taxon>
        <taxon>Pseudomonadati</taxon>
        <taxon>Pseudomonadota</taxon>
        <taxon>Gammaproteobacteria</taxon>
        <taxon>Lysobacterales</taxon>
        <taxon>Rhodanobacteraceae</taxon>
        <taxon>Dyella</taxon>
    </lineage>
</organism>
<dbReference type="Proteomes" id="UP001595961">
    <property type="component" value="Unassembled WGS sequence"/>
</dbReference>
<name>A0ABV9C325_9GAMM</name>
<comment type="caution">
    <text evidence="1">The sequence shown here is derived from an EMBL/GenBank/DDBJ whole genome shotgun (WGS) entry which is preliminary data.</text>
</comment>